<sequence length="450" mass="50492">MELHDFRVTDLVLDKQNPRFASQTSSDRESVNVLLAEAPAKLVALAQDIAREGVNPTELPVVVEIDGQNVVIEGNRRVAALKLLNNPDLANDERLRRQFREAAKSRLFPGKVKCAVASSRASAHHWLRLRHTGENGGVGVVPWNAEQQNKFLRRRGSQADRAIMLCDAITKRFSHAPDLLSKVEKVRKDRLTTLGRLAVDPEVRSAIGFDFNGDDVEFNYPDEFLIRAFDKLFSDLAGELSVSVVKNKLQRQKYIGEIESELPPRSKRLDKPVRAERTPAERPQPAASEEKTSPASIGSTLPRRREPQERCIFQGVRLKSFHLRTSDVLREAQKIDIDSSPNIAAIMLRVLVDVAVTDAASILGWTKSQNDLKDRIGAVLRKLDPQNSDPELHDARRHSEGAGLLGIRSLHGFVHHWATHPTSTDIRKISLAFRPMLEKLDVYLAENRKS</sequence>
<keyword evidence="3" id="KW-1185">Reference proteome</keyword>
<proteinExistence type="predicted"/>
<organism evidence="2 3">
    <name type="scientific">Lentzea fradiae</name>
    <dbReference type="NCBI Taxonomy" id="200378"/>
    <lineage>
        <taxon>Bacteria</taxon>
        <taxon>Bacillati</taxon>
        <taxon>Actinomycetota</taxon>
        <taxon>Actinomycetes</taxon>
        <taxon>Pseudonocardiales</taxon>
        <taxon>Pseudonocardiaceae</taxon>
        <taxon>Lentzea</taxon>
    </lineage>
</organism>
<dbReference type="AlphaFoldDB" id="A0A1G8DL99"/>
<gene>
    <name evidence="2" type="ORF">SAMN05216553_1317</name>
</gene>
<feature type="compositionally biased region" description="Basic and acidic residues" evidence="1">
    <location>
        <begin position="265"/>
        <end position="280"/>
    </location>
</feature>
<evidence type="ECO:0008006" key="4">
    <source>
        <dbReference type="Google" id="ProtNLM"/>
    </source>
</evidence>
<name>A0A1G8DL99_9PSEU</name>
<dbReference type="EMBL" id="FNCC01000031">
    <property type="protein sequence ID" value="SDH58432.1"/>
    <property type="molecule type" value="Genomic_DNA"/>
</dbReference>
<evidence type="ECO:0000313" key="2">
    <source>
        <dbReference type="EMBL" id="SDH58432.1"/>
    </source>
</evidence>
<accession>A0A1G8DL99</accession>
<dbReference type="RefSeq" id="WP_143036208.1">
    <property type="nucleotide sequence ID" value="NZ_FNCC01000031.1"/>
</dbReference>
<reference evidence="3" key="1">
    <citation type="submission" date="2016-10" db="EMBL/GenBank/DDBJ databases">
        <authorList>
            <person name="Varghese N."/>
            <person name="Submissions S."/>
        </authorList>
    </citation>
    <scope>NUCLEOTIDE SEQUENCE [LARGE SCALE GENOMIC DNA]</scope>
    <source>
        <strain evidence="3">CGMCC 4.3506</strain>
    </source>
</reference>
<dbReference type="OrthoDB" id="4828114at2"/>
<dbReference type="Proteomes" id="UP000199623">
    <property type="component" value="Unassembled WGS sequence"/>
</dbReference>
<evidence type="ECO:0000256" key="1">
    <source>
        <dbReference type="SAM" id="MobiDB-lite"/>
    </source>
</evidence>
<protein>
    <recommendedName>
        <fullName evidence="4">ParB-like nuclease domain-containing protein</fullName>
    </recommendedName>
</protein>
<evidence type="ECO:0000313" key="3">
    <source>
        <dbReference type="Proteomes" id="UP000199623"/>
    </source>
</evidence>
<dbReference type="STRING" id="200378.SAMN05216553_1317"/>
<feature type="region of interest" description="Disordered" evidence="1">
    <location>
        <begin position="265"/>
        <end position="304"/>
    </location>
</feature>